<keyword evidence="3" id="KW-1185">Reference proteome</keyword>
<evidence type="ECO:0000313" key="3">
    <source>
        <dbReference type="Proteomes" id="UP000181901"/>
    </source>
</evidence>
<dbReference type="OrthoDB" id="5465054at2"/>
<dbReference type="Proteomes" id="UP000181901">
    <property type="component" value="Unassembled WGS sequence"/>
</dbReference>
<protein>
    <recommendedName>
        <fullName evidence="1">Phage tail assembly chaperone-like domain-containing protein</fullName>
    </recommendedName>
</protein>
<name>A0A1J5MUJ3_9BACT</name>
<sequence>MWKYPDGTYRHNPPARVEYAGYVRDFADLTPAQRDGIGYNEAMPFKREPFTAYETEWVKGEDLVFREAVVSAVLDEAARDEAVAEALRIERDRLLAESDWTQLADAPLDDAEKTLWAATRQALRDVPQQAGFPHAVAWPEAPAA</sequence>
<dbReference type="AlphaFoldDB" id="A0A1J5MUJ3"/>
<proteinExistence type="predicted"/>
<feature type="domain" description="Phage tail assembly chaperone-like" evidence="1">
    <location>
        <begin position="84"/>
        <end position="143"/>
    </location>
</feature>
<dbReference type="Gene3D" id="6.10.140.1310">
    <property type="match status" value="1"/>
</dbReference>
<reference evidence="2 3" key="1">
    <citation type="submission" date="2015-09" db="EMBL/GenBank/DDBJ databases">
        <title>Genome of Desulfovibrio dechloracetivorans BerOc1, a mercury methylating strain isolated from highly hydrocarbons and metals contaminated coastal sediments.</title>
        <authorList>
            <person name="Goni Urriza M."/>
            <person name="Gassie C."/>
            <person name="Bouchez O."/>
            <person name="Klopp C."/>
            <person name="Ranchou-Peyruse A."/>
            <person name="Remy G."/>
        </authorList>
    </citation>
    <scope>NUCLEOTIDE SEQUENCE [LARGE SCALE GENOMIC DNA]</scope>
    <source>
        <strain evidence="2 3">BerOc1</strain>
    </source>
</reference>
<gene>
    <name evidence="2" type="ORF">BerOc1_01591</name>
</gene>
<dbReference type="RefSeq" id="WP_071545161.1">
    <property type="nucleotide sequence ID" value="NZ_LKAQ01000004.1"/>
</dbReference>
<comment type="caution">
    <text evidence="2">The sequence shown here is derived from an EMBL/GenBank/DDBJ whole genome shotgun (WGS) entry which is preliminary data.</text>
</comment>
<accession>A0A1J5MUJ3</accession>
<dbReference type="EMBL" id="LKAQ01000004">
    <property type="protein sequence ID" value="OIQ49666.1"/>
    <property type="molecule type" value="Genomic_DNA"/>
</dbReference>
<evidence type="ECO:0000313" key="2">
    <source>
        <dbReference type="EMBL" id="OIQ49666.1"/>
    </source>
</evidence>
<evidence type="ECO:0000259" key="1">
    <source>
        <dbReference type="Pfam" id="PF16778"/>
    </source>
</evidence>
<organism evidence="2 3">
    <name type="scientific">Pseudodesulfovibrio hydrargyri</name>
    <dbReference type="NCBI Taxonomy" id="2125990"/>
    <lineage>
        <taxon>Bacteria</taxon>
        <taxon>Pseudomonadati</taxon>
        <taxon>Thermodesulfobacteriota</taxon>
        <taxon>Desulfovibrionia</taxon>
        <taxon>Desulfovibrionales</taxon>
        <taxon>Desulfovibrionaceae</taxon>
    </lineage>
</organism>
<dbReference type="Pfam" id="PF16778">
    <property type="entry name" value="Phage_tail_APC"/>
    <property type="match status" value="1"/>
</dbReference>
<dbReference type="InterPro" id="IPR031893">
    <property type="entry name" value="Phage_tail_APC"/>
</dbReference>